<dbReference type="InterPro" id="IPR015500">
    <property type="entry name" value="Peptidase_S8_subtilisin-rel"/>
</dbReference>
<dbReference type="InterPro" id="IPR017308">
    <property type="entry name" value="Pept_S8_subtilisin_bacteroid"/>
</dbReference>
<keyword evidence="3 5" id="KW-0378">Hydrolase</keyword>
<evidence type="ECO:0000256" key="4">
    <source>
        <dbReference type="ARBA" id="ARBA00022825"/>
    </source>
</evidence>
<comment type="similarity">
    <text evidence="1 5 6">Belongs to the peptidase S8 family.</text>
</comment>
<evidence type="ECO:0000256" key="6">
    <source>
        <dbReference type="RuleBase" id="RU003355"/>
    </source>
</evidence>
<gene>
    <name evidence="8" type="ORF">RM519_08780</name>
</gene>
<evidence type="ECO:0000313" key="8">
    <source>
        <dbReference type="EMBL" id="MDT0553336.1"/>
    </source>
</evidence>
<dbReference type="Pfam" id="PF00082">
    <property type="entry name" value="Peptidase_S8"/>
    <property type="match status" value="1"/>
</dbReference>
<dbReference type="InterPro" id="IPR023828">
    <property type="entry name" value="Peptidase_S8_Ser-AS"/>
</dbReference>
<feature type="active site" description="Charge relay system" evidence="5">
    <location>
        <position position="305"/>
    </location>
</feature>
<accession>A0ABU2Y584</accession>
<dbReference type="InterPro" id="IPR023827">
    <property type="entry name" value="Peptidase_S8_Asp-AS"/>
</dbReference>
<feature type="active site" description="Charge relay system" evidence="5">
    <location>
        <position position="90"/>
    </location>
</feature>
<dbReference type="EMBL" id="JAVRHV010000004">
    <property type="protein sequence ID" value="MDT0553336.1"/>
    <property type="molecule type" value="Genomic_DNA"/>
</dbReference>
<dbReference type="InterPro" id="IPR000209">
    <property type="entry name" value="Peptidase_S8/S53_dom"/>
</dbReference>
<dbReference type="PROSITE" id="PS00136">
    <property type="entry name" value="SUBTILASE_ASP"/>
    <property type="match status" value="1"/>
</dbReference>
<dbReference type="Gene3D" id="3.40.50.200">
    <property type="entry name" value="Peptidase S8/S53 domain"/>
    <property type="match status" value="2"/>
</dbReference>
<dbReference type="RefSeq" id="WP_311593340.1">
    <property type="nucleotide sequence ID" value="NZ_JAVRHV010000004.1"/>
</dbReference>
<dbReference type="PANTHER" id="PTHR43399:SF4">
    <property type="entry name" value="CELL WALL-ASSOCIATED PROTEASE"/>
    <property type="match status" value="1"/>
</dbReference>
<dbReference type="SUPFAM" id="SSF52743">
    <property type="entry name" value="Subtilisin-like"/>
    <property type="match status" value="1"/>
</dbReference>
<comment type="caution">
    <text evidence="8">The sequence shown here is derived from an EMBL/GenBank/DDBJ whole genome shotgun (WGS) entry which is preliminary data.</text>
</comment>
<feature type="domain" description="Peptidase S8/S53" evidence="7">
    <location>
        <begin position="81"/>
        <end position="511"/>
    </location>
</feature>
<protein>
    <submittedName>
        <fullName evidence="8">S8 family peptidase</fullName>
        <ecNumber evidence="8">3.4.-.-</ecNumber>
    </submittedName>
</protein>
<dbReference type="InterPro" id="IPR034080">
    <property type="entry name" value="Protease_P7-like_dom"/>
</dbReference>
<organism evidence="8 9">
    <name type="scientific">Urechidicola vernalis</name>
    <dbReference type="NCBI Taxonomy" id="3075600"/>
    <lineage>
        <taxon>Bacteria</taxon>
        <taxon>Pseudomonadati</taxon>
        <taxon>Bacteroidota</taxon>
        <taxon>Flavobacteriia</taxon>
        <taxon>Flavobacteriales</taxon>
        <taxon>Flavobacteriaceae</taxon>
        <taxon>Urechidicola</taxon>
    </lineage>
</organism>
<keyword evidence="4 5" id="KW-0720">Serine protease</keyword>
<dbReference type="InterPro" id="IPR036852">
    <property type="entry name" value="Peptidase_S8/S53_dom_sf"/>
</dbReference>
<proteinExistence type="inferred from homology"/>
<dbReference type="PRINTS" id="PR00723">
    <property type="entry name" value="SUBTILISIN"/>
</dbReference>
<evidence type="ECO:0000256" key="1">
    <source>
        <dbReference type="ARBA" id="ARBA00011073"/>
    </source>
</evidence>
<dbReference type="GO" id="GO:0016787">
    <property type="term" value="F:hydrolase activity"/>
    <property type="evidence" value="ECO:0007669"/>
    <property type="project" value="UniProtKB-KW"/>
</dbReference>
<dbReference type="PANTHER" id="PTHR43399">
    <property type="entry name" value="SUBTILISIN-RELATED"/>
    <property type="match status" value="1"/>
</dbReference>
<keyword evidence="9" id="KW-1185">Reference proteome</keyword>
<evidence type="ECO:0000259" key="7">
    <source>
        <dbReference type="Pfam" id="PF00082"/>
    </source>
</evidence>
<evidence type="ECO:0000256" key="5">
    <source>
        <dbReference type="PROSITE-ProRule" id="PRU01240"/>
    </source>
</evidence>
<dbReference type="PROSITE" id="PS51892">
    <property type="entry name" value="SUBTILASE"/>
    <property type="match status" value="1"/>
</dbReference>
<evidence type="ECO:0000256" key="3">
    <source>
        <dbReference type="ARBA" id="ARBA00022801"/>
    </source>
</evidence>
<dbReference type="EC" id="3.4.-.-" evidence="8"/>
<dbReference type="CDD" id="cd07483">
    <property type="entry name" value="Peptidases_S8_Subtilisin_Novo-like"/>
    <property type="match status" value="1"/>
</dbReference>
<dbReference type="PROSITE" id="PS00138">
    <property type="entry name" value="SUBTILASE_SER"/>
    <property type="match status" value="1"/>
</dbReference>
<name>A0ABU2Y584_9FLAO</name>
<sequence>MNKTSFLSLGFIALLASCNPSKSIHKIPVPENTFETINVPAKQQEMYLEELQKWPQVDLATDSIPGMSIEKAYEFLADKKGETVIVGVIDSGIDITHEDLKDNVWTNIDEIPNNGKDDDKNGYVDDINGWNFLGGPEGTANPEQLELTRLYAALSKTYDGVSEEEVSESQQKEYVFYKELKAEFNEKNEELQMNVSFFSGLLERISKSDAFAQKELNKSTYSIDELKTLPQDKIDPYLIKVVAAGRSPQEFIEKLQEGKDYYKGQADFNYNLEFNGRKTNDDVTNLSDVPYGNNYVIGSLEDEMHGTHVSGIGFATRNNGAGMNGVAQNVQLLSVRAIPDGDEYDKDVALAIRYAVDNGAKVINMSFGKSYSPNAEWVYDAIKYAEKHDVLLVHAAGNDAKNIDKVNNFPTDAPDKITEIVDNVITIGSITKHYDKNLVSSFSNYGRKNVDIFAPGSEIYSTVPNNEYESIQGTSMAAPAVAGVAALIRSYYPELSASQVKHIIMNSGTKVNFDVLLPGGDETLVAFKDLSVSGSILNAYNALVLANQIVNQK</sequence>
<evidence type="ECO:0000256" key="2">
    <source>
        <dbReference type="ARBA" id="ARBA00022670"/>
    </source>
</evidence>
<feature type="active site" description="Charge relay system" evidence="5">
    <location>
        <position position="475"/>
    </location>
</feature>
<keyword evidence="2 5" id="KW-0645">Protease</keyword>
<reference evidence="8 9" key="1">
    <citation type="submission" date="2023-09" db="EMBL/GenBank/DDBJ databases">
        <authorList>
            <person name="Rey-Velasco X."/>
        </authorList>
    </citation>
    <scope>NUCLEOTIDE SEQUENCE [LARGE SCALE GENOMIC DNA]</scope>
    <source>
        <strain evidence="8 9">P050</strain>
    </source>
</reference>
<dbReference type="PROSITE" id="PS51257">
    <property type="entry name" value="PROKAR_LIPOPROTEIN"/>
    <property type="match status" value="1"/>
</dbReference>
<dbReference type="InterPro" id="IPR051048">
    <property type="entry name" value="Peptidase_S8/S53_subtilisin"/>
</dbReference>
<evidence type="ECO:0000313" key="9">
    <source>
        <dbReference type="Proteomes" id="UP001252186"/>
    </source>
</evidence>
<dbReference type="Proteomes" id="UP001252186">
    <property type="component" value="Unassembled WGS sequence"/>
</dbReference>
<dbReference type="PIRSF" id="PIRSF037892">
    <property type="entry name" value="Subtilisin_rel_SRU_0565"/>
    <property type="match status" value="1"/>
</dbReference>